<dbReference type="EMBL" id="ANQC01000038">
    <property type="protein sequence ID" value="ESV54191.1"/>
    <property type="molecule type" value="Genomic_DNA"/>
</dbReference>
<comment type="caution">
    <text evidence="1">The sequence shown here is derived from an EMBL/GenBank/DDBJ whole genome shotgun (WGS) entry which is preliminary data.</text>
</comment>
<name>V6Z1Q9_STRAG</name>
<organism evidence="1 2">
    <name type="scientific">Streptococcus agalactiae LMG 14747</name>
    <dbReference type="NCBI Taxonomy" id="1154860"/>
    <lineage>
        <taxon>Bacteria</taxon>
        <taxon>Bacillati</taxon>
        <taxon>Bacillota</taxon>
        <taxon>Bacilli</taxon>
        <taxon>Lactobacillales</taxon>
        <taxon>Streptococcaceae</taxon>
        <taxon>Streptococcus</taxon>
    </lineage>
</organism>
<evidence type="ECO:0000313" key="1">
    <source>
        <dbReference type="EMBL" id="ESV54191.1"/>
    </source>
</evidence>
<evidence type="ECO:0000313" key="2">
    <source>
        <dbReference type="Proteomes" id="UP000018482"/>
    </source>
</evidence>
<gene>
    <name evidence="1" type="ORF">SAG0136_02740</name>
</gene>
<dbReference type="Proteomes" id="UP000018482">
    <property type="component" value="Unassembled WGS sequence"/>
</dbReference>
<protein>
    <submittedName>
        <fullName evidence="1">Uncharacterized protein</fullName>
    </submittedName>
</protein>
<reference evidence="1 2" key="1">
    <citation type="submission" date="2013-05" db="EMBL/GenBank/DDBJ databases">
        <authorList>
            <person name="Richards V.P."/>
            <person name="Durkin S.A.S."/>
            <person name="Kim M."/>
            <person name="Pavinski Bitar P.D."/>
            <person name="Stanhope M.J."/>
            <person name="Town C.D."/>
            <person name="Venter J.C."/>
        </authorList>
    </citation>
    <scope>NUCLEOTIDE SEQUENCE [LARGE SCALE GENOMIC DNA]</scope>
    <source>
        <strain evidence="1 2">LMG 14747</strain>
    </source>
</reference>
<sequence length="87" mass="9377">MVITDQMGGALVTDFSGFSNGSNASIDYASLFNGLYLMQSFSLVHNNVVVAGQDKILPVIEWTENGFTLDLTKVDPSFATPSQELLS</sequence>
<dbReference type="AlphaFoldDB" id="V6Z1Q9"/>
<proteinExistence type="predicted"/>
<accession>V6Z1Q9</accession>